<evidence type="ECO:0000256" key="1">
    <source>
        <dbReference type="SAM" id="MobiDB-lite"/>
    </source>
</evidence>
<feature type="compositionally biased region" description="Polar residues" evidence="1">
    <location>
        <begin position="1"/>
        <end position="34"/>
    </location>
</feature>
<dbReference type="InterPro" id="IPR036188">
    <property type="entry name" value="FAD/NAD-bd_sf"/>
</dbReference>
<evidence type="ECO:0000313" key="4">
    <source>
        <dbReference type="Proteomes" id="UP000028045"/>
    </source>
</evidence>
<keyword evidence="4" id="KW-1185">Reference proteome</keyword>
<dbReference type="Proteomes" id="UP000028045">
    <property type="component" value="Unassembled WGS sequence"/>
</dbReference>
<name>A0A084B390_STACB</name>
<protein>
    <recommendedName>
        <fullName evidence="2">FAD dependent oxidoreductase domain-containing protein</fullName>
    </recommendedName>
</protein>
<organism evidence="3 4">
    <name type="scientific">Stachybotrys chartarum (strain CBS 109288 / IBT 7711)</name>
    <name type="common">Toxic black mold</name>
    <name type="synonym">Stilbospora chartarum</name>
    <dbReference type="NCBI Taxonomy" id="1280523"/>
    <lineage>
        <taxon>Eukaryota</taxon>
        <taxon>Fungi</taxon>
        <taxon>Dikarya</taxon>
        <taxon>Ascomycota</taxon>
        <taxon>Pezizomycotina</taxon>
        <taxon>Sordariomycetes</taxon>
        <taxon>Hypocreomycetidae</taxon>
        <taxon>Hypocreales</taxon>
        <taxon>Stachybotryaceae</taxon>
        <taxon>Stachybotrys</taxon>
    </lineage>
</organism>
<reference evidence="3 4" key="1">
    <citation type="journal article" date="2014" name="BMC Genomics">
        <title>Comparative genome sequencing reveals chemotype-specific gene clusters in the toxigenic black mold Stachybotrys.</title>
        <authorList>
            <person name="Semeiks J."/>
            <person name="Borek D."/>
            <person name="Otwinowski Z."/>
            <person name="Grishin N.V."/>
        </authorList>
    </citation>
    <scope>NUCLEOTIDE SEQUENCE [LARGE SCALE GENOMIC DNA]</scope>
    <source>
        <strain evidence="4">CBS 109288 / IBT 7711</strain>
    </source>
</reference>
<dbReference type="PANTHER" id="PTHR13847:SF129">
    <property type="entry name" value="FAD DEPENDENT OXIDOREDUCTASE"/>
    <property type="match status" value="1"/>
</dbReference>
<dbReference type="GO" id="GO:0005737">
    <property type="term" value="C:cytoplasm"/>
    <property type="evidence" value="ECO:0007669"/>
    <property type="project" value="TreeGrafter"/>
</dbReference>
<dbReference type="EMBL" id="KL648097">
    <property type="protein sequence ID" value="KEY72019.1"/>
    <property type="molecule type" value="Genomic_DNA"/>
</dbReference>
<dbReference type="SUPFAM" id="SSF51905">
    <property type="entry name" value="FAD/NAD(P)-binding domain"/>
    <property type="match status" value="1"/>
</dbReference>
<dbReference type="Pfam" id="PF01266">
    <property type="entry name" value="DAO"/>
    <property type="match status" value="1"/>
</dbReference>
<dbReference type="HOGENOM" id="CLU_022730_3_0_1"/>
<dbReference type="Gene3D" id="3.50.50.60">
    <property type="entry name" value="FAD/NAD(P)-binding domain"/>
    <property type="match status" value="1"/>
</dbReference>
<dbReference type="PANTHER" id="PTHR13847">
    <property type="entry name" value="SARCOSINE DEHYDROGENASE-RELATED"/>
    <property type="match status" value="1"/>
</dbReference>
<gene>
    <name evidence="3" type="ORF">S7711_00038</name>
</gene>
<sequence>MTHSHLQQGQAELPSASSTKSYWHRQPSPTLTGHRTTEHLPSSADVVVIGSGITGAFAARELVSGGQQVVMLEAREACWGATGRNGGHCQPAIYSNKPHLARFELATYLFLQDLIATHAIPCDWRVVGGVHALASDELAVLVERHLAHLRREHPDLADKARLVTDVVELSRLRVTNARAAVVQSHAARCWPYKLVAWVLEQLLGDASYEGRFNLQTTTPATALQRFGSMWIVHTPRGQVAAAHVVLATNAHTSHLLPALKDLVVPVRGQVCALTPPRDAALLEHTHVWVAGDDSDDYLVERDADGHAGAAGPLIFGGERLGGAGGGVGISRDDELDPDVSRRLHRGLHAVLKLRPLGEPEEPELAAAYEWTGIMGYSADHYPWVGRVPASLGGADAGLWLSGGYTGHGMPVAARCAAAVAGMVLGRQTVDDVPAEFRITEERVAEVKDRVRRGMVPDNMHESLADQIRATAATIGAS</sequence>
<proteinExistence type="predicted"/>
<dbReference type="AlphaFoldDB" id="A0A084B390"/>
<evidence type="ECO:0000259" key="2">
    <source>
        <dbReference type="Pfam" id="PF01266"/>
    </source>
</evidence>
<feature type="domain" description="FAD dependent oxidoreductase" evidence="2">
    <location>
        <begin position="45"/>
        <end position="420"/>
    </location>
</feature>
<feature type="region of interest" description="Disordered" evidence="1">
    <location>
        <begin position="1"/>
        <end position="37"/>
    </location>
</feature>
<accession>A0A084B390</accession>
<dbReference type="OrthoDB" id="429143at2759"/>
<dbReference type="InterPro" id="IPR006076">
    <property type="entry name" value="FAD-dep_OxRdtase"/>
</dbReference>
<evidence type="ECO:0000313" key="3">
    <source>
        <dbReference type="EMBL" id="KEY72019.1"/>
    </source>
</evidence>
<dbReference type="Gene3D" id="3.30.9.10">
    <property type="entry name" value="D-Amino Acid Oxidase, subunit A, domain 2"/>
    <property type="match status" value="1"/>
</dbReference>